<feature type="compositionally biased region" description="Pro residues" evidence="1">
    <location>
        <begin position="403"/>
        <end position="415"/>
    </location>
</feature>
<accession>A0AAJ0C9I8</accession>
<feature type="compositionally biased region" description="Low complexity" evidence="1">
    <location>
        <begin position="315"/>
        <end position="326"/>
    </location>
</feature>
<sequence>MGSEPLPASFLTTLSATVQSSRVVDDFIRAVPLARTALDPITYELLDLRALLERLLDEAAIPISLHAPILSLAAACRLVLARIDAVLADHGDGPRAKEEIRGLKTGLQTCRRAMRLAREVVNLSTSIEFIADGKSNALGIGVTDIRQDATQILARAYRVRVQVPLPQDDREVNRSAFGLQRGLHGLISYVESFCVENSVSDVSYSRKRDASGYANGAANTAQGPRSPDSLQSPLSMKQMSRELSRASTSESNPNSFSSSESRRTSEASVSWFATEDEDVTSPGIQRKAVPQRRHTNDTIEARRDQQYAAKRGLKLTPQPSPQSYSLYPPPPTKPLPAVPQQRLPSRGSTAAAEKSPALPASPASRTSRGSKGSVATSTSGRASSVSSSKAPLTPLTQVAFSPMPAPSATPPPPPTATGQTSEIEIVPWKHLAQKNDKDHGTVSYLDISFTSSILASKHGNNIIRLWDLRTGTLASSIKVSFYVQSQTRSRDYFVRSHAILSETANLVVIATAFGHSLEVWNWARRKKLQTIEEAYRWASVRSDIYEARWPPLVTYREDGDTLALHPVARDAKKPFGKPRIIDLGRAGLPHIPKYPELTYSATGPLLIAAAGPRPPRPGQPPPDQGAMLMAWEVGDYDDMSPTPAPTNHRPYKFILVAERHPELATALPLCLASYGSVAVSIWVPASYRAVQGKGRTGGWQLEPVAVTSRQVLVWDFAANITRTYSIPDAMACISPDCRFVAYCDPGCGLAVLDALSGRELWRWSGSGGGGGENGETGFGPLRNLEKVAELAFSADGTLFFSGQGDGGVGVYEVREVKRDGR</sequence>
<dbReference type="GeneID" id="85306711"/>
<protein>
    <recommendedName>
        <fullName evidence="4">Fungal N-terminal domain-containing protein</fullName>
    </recommendedName>
</protein>
<dbReference type="SUPFAM" id="SSF101898">
    <property type="entry name" value="NHL repeat"/>
    <property type="match status" value="1"/>
</dbReference>
<dbReference type="InterPro" id="IPR015943">
    <property type="entry name" value="WD40/YVTN_repeat-like_dom_sf"/>
</dbReference>
<evidence type="ECO:0000313" key="3">
    <source>
        <dbReference type="Proteomes" id="UP001244011"/>
    </source>
</evidence>
<dbReference type="Gene3D" id="2.130.10.10">
    <property type="entry name" value="YVTN repeat-like/Quinoprotein amine dehydrogenase"/>
    <property type="match status" value="2"/>
</dbReference>
<dbReference type="EMBL" id="MU839001">
    <property type="protein sequence ID" value="KAK1770196.1"/>
    <property type="molecule type" value="Genomic_DNA"/>
</dbReference>
<feature type="compositionally biased region" description="Low complexity" evidence="1">
    <location>
        <begin position="246"/>
        <end position="259"/>
    </location>
</feature>
<reference evidence="2" key="1">
    <citation type="submission" date="2023-06" db="EMBL/GenBank/DDBJ databases">
        <title>Genome-scale phylogeny and comparative genomics of the fungal order Sordariales.</title>
        <authorList>
            <consortium name="Lawrence Berkeley National Laboratory"/>
            <person name="Hensen N."/>
            <person name="Bonometti L."/>
            <person name="Westerberg I."/>
            <person name="Brannstrom I.O."/>
            <person name="Guillou S."/>
            <person name="Cros-Aarteil S."/>
            <person name="Calhoun S."/>
            <person name="Haridas S."/>
            <person name="Kuo A."/>
            <person name="Mondo S."/>
            <person name="Pangilinan J."/>
            <person name="Riley R."/>
            <person name="Labutti K."/>
            <person name="Andreopoulos B."/>
            <person name="Lipzen A."/>
            <person name="Chen C."/>
            <person name="Yanf M."/>
            <person name="Daum C."/>
            <person name="Ng V."/>
            <person name="Clum A."/>
            <person name="Steindorff A."/>
            <person name="Ohm R."/>
            <person name="Martin F."/>
            <person name="Silar P."/>
            <person name="Natvig D."/>
            <person name="Lalanne C."/>
            <person name="Gautier V."/>
            <person name="Ament-Velasquez S.L."/>
            <person name="Kruys A."/>
            <person name="Hutchinson M.I."/>
            <person name="Powell A.J."/>
            <person name="Barry K."/>
            <person name="Miller A.N."/>
            <person name="Grigoriev I.V."/>
            <person name="Debuchy R."/>
            <person name="Gladieux P."/>
            <person name="Thoren M.H."/>
            <person name="Johannesson H."/>
        </authorList>
    </citation>
    <scope>NUCLEOTIDE SEQUENCE</scope>
    <source>
        <strain evidence="2">8032-3</strain>
    </source>
</reference>
<keyword evidence="3" id="KW-1185">Reference proteome</keyword>
<gene>
    <name evidence="2" type="ORF">QBC33DRAFT_313897</name>
</gene>
<name>A0AAJ0C9I8_9PEZI</name>
<organism evidence="2 3">
    <name type="scientific">Phialemonium atrogriseum</name>
    <dbReference type="NCBI Taxonomy" id="1093897"/>
    <lineage>
        <taxon>Eukaryota</taxon>
        <taxon>Fungi</taxon>
        <taxon>Dikarya</taxon>
        <taxon>Ascomycota</taxon>
        <taxon>Pezizomycotina</taxon>
        <taxon>Sordariomycetes</taxon>
        <taxon>Sordariomycetidae</taxon>
        <taxon>Cephalothecales</taxon>
        <taxon>Cephalothecaceae</taxon>
        <taxon>Phialemonium</taxon>
    </lineage>
</organism>
<feature type="compositionally biased region" description="Pro residues" evidence="1">
    <location>
        <begin position="327"/>
        <end position="337"/>
    </location>
</feature>
<proteinExistence type="predicted"/>
<feature type="compositionally biased region" description="Low complexity" evidence="1">
    <location>
        <begin position="372"/>
        <end position="388"/>
    </location>
</feature>
<comment type="caution">
    <text evidence="2">The sequence shown here is derived from an EMBL/GenBank/DDBJ whole genome shotgun (WGS) entry which is preliminary data.</text>
</comment>
<dbReference type="RefSeq" id="XP_060286409.1">
    <property type="nucleotide sequence ID" value="XM_060423524.1"/>
</dbReference>
<evidence type="ECO:0000313" key="2">
    <source>
        <dbReference type="EMBL" id="KAK1770196.1"/>
    </source>
</evidence>
<feature type="compositionally biased region" description="Basic and acidic residues" evidence="1">
    <location>
        <begin position="294"/>
        <end position="305"/>
    </location>
</feature>
<feature type="region of interest" description="Disordered" evidence="1">
    <location>
        <begin position="213"/>
        <end position="420"/>
    </location>
</feature>
<feature type="compositionally biased region" description="Polar residues" evidence="1">
    <location>
        <begin position="217"/>
        <end position="238"/>
    </location>
</feature>
<evidence type="ECO:0000256" key="1">
    <source>
        <dbReference type="SAM" id="MobiDB-lite"/>
    </source>
</evidence>
<evidence type="ECO:0008006" key="4">
    <source>
        <dbReference type="Google" id="ProtNLM"/>
    </source>
</evidence>
<dbReference type="Proteomes" id="UP001244011">
    <property type="component" value="Unassembled WGS sequence"/>
</dbReference>
<dbReference type="AlphaFoldDB" id="A0AAJ0C9I8"/>